<dbReference type="Gene3D" id="3.40.50.10190">
    <property type="entry name" value="BRCT domain"/>
    <property type="match status" value="1"/>
</dbReference>
<dbReference type="SUPFAM" id="SSF52113">
    <property type="entry name" value="BRCT domain"/>
    <property type="match status" value="1"/>
</dbReference>
<comment type="caution">
    <text evidence="4">The sequence shown here is derived from an EMBL/GenBank/DDBJ whole genome shotgun (WGS) entry which is preliminary data.</text>
</comment>
<feature type="domain" description="Exonuclease" evidence="3">
    <location>
        <begin position="23"/>
        <end position="181"/>
    </location>
</feature>
<dbReference type="Gene3D" id="3.30.420.10">
    <property type="entry name" value="Ribonuclease H-like superfamily/Ribonuclease H"/>
    <property type="match status" value="1"/>
</dbReference>
<dbReference type="InterPro" id="IPR036397">
    <property type="entry name" value="RNaseH_sf"/>
</dbReference>
<gene>
    <name evidence="4" type="ORF">CXB45_02830</name>
</gene>
<name>A0A2N0X988_9CORY</name>
<dbReference type="STRING" id="1121365.GCA_000375365_01010"/>
<sequence>MTPRNGKQHGPAAAPYVALTLQTTGIHPATGRVVAIDALVCDEHGAAVEDFHAVLNPGPQTNLGPVHYHGLTPEEIAQGRRFSGLLKRLDRLLDGRTLVVHDAPLTWGFLVSEAKRAMSAAARANRSRSRRRGRGNQGRRRQRVGHVPQPERIVDTLATAHRAGTEFHDTRLAAVAAAIGLEAESPVASIRRAQRPEEEVTRESTALLAALFRHSLSKGAPLAEYAPGDLKADPFGLQRSAVRVEAAQAPRVHENPGPYRPGGALLPGMEVVISPEIALDPDDLIAALTRAGLNYSEKLTRATSVVVCNRTRELRGKAMHAQRKGIPLLSDSAFLEAVERVQGPA</sequence>
<feature type="domain" description="BRCT" evidence="2">
    <location>
        <begin position="265"/>
        <end position="335"/>
    </location>
</feature>
<dbReference type="Pfam" id="PF00929">
    <property type="entry name" value="RNase_T"/>
    <property type="match status" value="1"/>
</dbReference>
<dbReference type="SUPFAM" id="SSF53098">
    <property type="entry name" value="Ribonuclease H-like"/>
    <property type="match status" value="1"/>
</dbReference>
<feature type="region of interest" description="Disordered" evidence="1">
    <location>
        <begin position="120"/>
        <end position="147"/>
    </location>
</feature>
<dbReference type="RefSeq" id="WP_101173103.1">
    <property type="nucleotide sequence ID" value="NZ_JAKRKB010000009.1"/>
</dbReference>
<dbReference type="GO" id="GO:0004527">
    <property type="term" value="F:exonuclease activity"/>
    <property type="evidence" value="ECO:0007669"/>
    <property type="project" value="UniProtKB-ARBA"/>
</dbReference>
<feature type="compositionally biased region" description="Basic residues" evidence="1">
    <location>
        <begin position="125"/>
        <end position="144"/>
    </location>
</feature>
<dbReference type="InterPro" id="IPR036420">
    <property type="entry name" value="BRCT_dom_sf"/>
</dbReference>
<accession>A0A2N0X988</accession>
<dbReference type="Pfam" id="PF00533">
    <property type="entry name" value="BRCT"/>
    <property type="match status" value="1"/>
</dbReference>
<evidence type="ECO:0000259" key="2">
    <source>
        <dbReference type="Pfam" id="PF00533"/>
    </source>
</evidence>
<dbReference type="GO" id="GO:0003676">
    <property type="term" value="F:nucleic acid binding"/>
    <property type="evidence" value="ECO:0007669"/>
    <property type="project" value="InterPro"/>
</dbReference>
<proteinExistence type="predicted"/>
<evidence type="ECO:0000313" key="5">
    <source>
        <dbReference type="Proteomes" id="UP000233249"/>
    </source>
</evidence>
<organism evidence="4 5">
    <name type="scientific">Corynebacterium mastitidis</name>
    <dbReference type="NCBI Taxonomy" id="161890"/>
    <lineage>
        <taxon>Bacteria</taxon>
        <taxon>Bacillati</taxon>
        <taxon>Actinomycetota</taxon>
        <taxon>Actinomycetes</taxon>
        <taxon>Mycobacteriales</taxon>
        <taxon>Corynebacteriaceae</taxon>
        <taxon>Corynebacterium</taxon>
    </lineage>
</organism>
<dbReference type="InterPro" id="IPR013520">
    <property type="entry name" value="Ribonucl_H"/>
</dbReference>
<dbReference type="AlphaFoldDB" id="A0A2N0X988"/>
<dbReference type="Proteomes" id="UP000233249">
    <property type="component" value="Unassembled WGS sequence"/>
</dbReference>
<dbReference type="InterPro" id="IPR012337">
    <property type="entry name" value="RNaseH-like_sf"/>
</dbReference>
<evidence type="ECO:0000259" key="3">
    <source>
        <dbReference type="Pfam" id="PF00929"/>
    </source>
</evidence>
<dbReference type="EMBL" id="PJAF01000005">
    <property type="protein sequence ID" value="PKF69264.1"/>
    <property type="molecule type" value="Genomic_DNA"/>
</dbReference>
<dbReference type="OrthoDB" id="190275at2"/>
<reference evidence="4 5" key="1">
    <citation type="submission" date="2017-12" db="EMBL/GenBank/DDBJ databases">
        <title>Corynebacterium mastitidis 16-1433 Genome.</title>
        <authorList>
            <person name="Gulvik C.A."/>
        </authorList>
    </citation>
    <scope>NUCLEOTIDE SEQUENCE [LARGE SCALE GENOMIC DNA]</scope>
    <source>
        <strain evidence="4 5">16-1433</strain>
    </source>
</reference>
<protein>
    <submittedName>
        <fullName evidence="4">DNA polymerase III subunit epsilon</fullName>
    </submittedName>
</protein>
<evidence type="ECO:0000313" key="4">
    <source>
        <dbReference type="EMBL" id="PKF69264.1"/>
    </source>
</evidence>
<evidence type="ECO:0000256" key="1">
    <source>
        <dbReference type="SAM" id="MobiDB-lite"/>
    </source>
</evidence>
<dbReference type="InterPro" id="IPR001357">
    <property type="entry name" value="BRCT_dom"/>
</dbReference>